<dbReference type="PANTHER" id="PTHR21229">
    <property type="entry name" value="LUNG SEVEN TRANSMEMBRANE RECEPTOR"/>
    <property type="match status" value="1"/>
</dbReference>
<feature type="transmembrane region" description="Helical" evidence="8">
    <location>
        <begin position="253"/>
        <end position="269"/>
    </location>
</feature>
<evidence type="ECO:0000313" key="11">
    <source>
        <dbReference type="EMBL" id="WFD16226.1"/>
    </source>
</evidence>
<evidence type="ECO:0000256" key="3">
    <source>
        <dbReference type="ARBA" id="ARBA00022692"/>
    </source>
</evidence>
<feature type="transmembrane region" description="Helical" evidence="8">
    <location>
        <begin position="281"/>
        <end position="302"/>
    </location>
</feature>
<accession>A0AAJ6CKS0</accession>
<dbReference type="GO" id="GO:0016020">
    <property type="term" value="C:membrane"/>
    <property type="evidence" value="ECO:0007669"/>
    <property type="project" value="UniProtKB-SubCell"/>
</dbReference>
<evidence type="ECO:0000256" key="2">
    <source>
        <dbReference type="ARBA" id="ARBA00007883"/>
    </source>
</evidence>
<reference evidence="11 12" key="1">
    <citation type="submission" date="2023-03" db="EMBL/GenBank/DDBJ databases">
        <title>Mating type loci evolution in Malassezia.</title>
        <authorList>
            <person name="Coelho M.A."/>
        </authorList>
    </citation>
    <scope>NUCLEOTIDE SEQUENCE [LARGE SCALE GENOMIC DNA]</scope>
    <source>
        <strain evidence="11 12">CBS 13387</strain>
    </source>
</reference>
<dbReference type="InterPro" id="IPR009637">
    <property type="entry name" value="GPR107/GPR108-like"/>
</dbReference>
<feature type="transmembrane region" description="Helical" evidence="8">
    <location>
        <begin position="158"/>
        <end position="180"/>
    </location>
</feature>
<dbReference type="GO" id="GO:0042147">
    <property type="term" value="P:retrograde transport, endosome to Golgi"/>
    <property type="evidence" value="ECO:0007669"/>
    <property type="project" value="TreeGrafter"/>
</dbReference>
<gene>
    <name evidence="11" type="ORF">MARU1_002262</name>
</gene>
<evidence type="ECO:0000259" key="9">
    <source>
        <dbReference type="Pfam" id="PF06814"/>
    </source>
</evidence>
<organism evidence="11 12">
    <name type="scientific">Malassezia arunalokei</name>
    <dbReference type="NCBI Taxonomy" id="1514897"/>
    <lineage>
        <taxon>Eukaryota</taxon>
        <taxon>Fungi</taxon>
        <taxon>Dikarya</taxon>
        <taxon>Basidiomycota</taxon>
        <taxon>Ustilaginomycotina</taxon>
        <taxon>Malasseziomycetes</taxon>
        <taxon>Malasseziales</taxon>
        <taxon>Malasseziaceae</taxon>
        <taxon>Malassezia</taxon>
    </lineage>
</organism>
<name>A0AAJ6CKS0_9BASI</name>
<feature type="domain" description="GOST seven transmembrane" evidence="9">
    <location>
        <begin position="156"/>
        <end position="422"/>
    </location>
</feature>
<evidence type="ECO:0000256" key="4">
    <source>
        <dbReference type="ARBA" id="ARBA00022729"/>
    </source>
</evidence>
<evidence type="ECO:0000256" key="6">
    <source>
        <dbReference type="ARBA" id="ARBA00023136"/>
    </source>
</evidence>
<evidence type="ECO:0000256" key="1">
    <source>
        <dbReference type="ARBA" id="ARBA00004141"/>
    </source>
</evidence>
<evidence type="ECO:0000256" key="8">
    <source>
        <dbReference type="SAM" id="Phobius"/>
    </source>
</evidence>
<keyword evidence="12" id="KW-1185">Reference proteome</keyword>
<comment type="subcellular location">
    <subcellularLocation>
        <location evidence="1">Membrane</location>
        <topology evidence="1">Multi-pass membrane protein</topology>
    </subcellularLocation>
</comment>
<keyword evidence="6 8" id="KW-0472">Membrane</keyword>
<keyword evidence="3 8" id="KW-0812">Transmembrane</keyword>
<sequence length="539" mass="61745">MIQAYVVQIKDTYAMRQTCSGVRAGTDSRVDGTVTTLVYEIRELVKIGRPASEASLNKLFLCTPEAVQDKLCTDKDLGLYLIAKPTLSGASIQQQRLDFGESLRNQTTFSHKVNSTGFYCVSVEPYGLKMGTSEAFRGHVEFVSSFHGQLPASEHPKLYFYGWLTLIYLVVTIAWLILCFKYKDQIVTVQHFITGTMLLLTIEMACEWACYSYFNAHAIDYLHFRSVNGQASVTGMARFWIIFSNVLESARDSLSLFLLLIVAMGYGVVRPTIGSVINKVYLLSALQFIFSIVCSVCEFLIIMNIVSMGFVVLVLPFSITLTIFYLWIHSSLGATINYLSERRQTFKCAMFQRLDHIVTGSFFSAISYFIGIFIYNAFEEIFDFRYQFWKYRWFLLDGILSLLYFVAFALIAWTWRPTGNNMRLAMSDELATDEEAPGTEYEIHAIGQDDLDRDALEVDPNHLHQLSQAQSDTGVPPEYNEFTSDGRIELKDDKYRHDMEDDEFDVVFEAEHAMSRRSYDTDQKNDHEVQRLRLHEEDS</sequence>
<dbReference type="AlphaFoldDB" id="A0AAJ6CKS0"/>
<dbReference type="PANTHER" id="PTHR21229:SF1">
    <property type="entry name" value="GH17801P"/>
    <property type="match status" value="1"/>
</dbReference>
<feature type="domain" description="PTM1-like N-terminal" evidence="10">
    <location>
        <begin position="28"/>
        <end position="142"/>
    </location>
</feature>
<dbReference type="InterPro" id="IPR053937">
    <property type="entry name" value="GOST_TM"/>
</dbReference>
<feature type="region of interest" description="Disordered" evidence="7">
    <location>
        <begin position="514"/>
        <end position="539"/>
    </location>
</feature>
<dbReference type="GO" id="GO:0005794">
    <property type="term" value="C:Golgi apparatus"/>
    <property type="evidence" value="ECO:0007669"/>
    <property type="project" value="TreeGrafter"/>
</dbReference>
<dbReference type="Pfam" id="PF06814">
    <property type="entry name" value="GOST_TM"/>
    <property type="match status" value="1"/>
</dbReference>
<feature type="transmembrane region" description="Helical" evidence="8">
    <location>
        <begin position="308"/>
        <end position="336"/>
    </location>
</feature>
<feature type="transmembrane region" description="Helical" evidence="8">
    <location>
        <begin position="393"/>
        <end position="415"/>
    </location>
</feature>
<dbReference type="Pfam" id="PF21902">
    <property type="entry name" value="PTM1-like_N"/>
    <property type="match status" value="1"/>
</dbReference>
<dbReference type="EMBL" id="CP119919">
    <property type="protein sequence ID" value="WFD16226.1"/>
    <property type="molecule type" value="Genomic_DNA"/>
</dbReference>
<dbReference type="GO" id="GO:0005829">
    <property type="term" value="C:cytosol"/>
    <property type="evidence" value="ECO:0007669"/>
    <property type="project" value="GOC"/>
</dbReference>
<feature type="transmembrane region" description="Helical" evidence="8">
    <location>
        <begin position="357"/>
        <end position="378"/>
    </location>
</feature>
<evidence type="ECO:0000259" key="10">
    <source>
        <dbReference type="Pfam" id="PF21902"/>
    </source>
</evidence>
<proteinExistence type="inferred from homology"/>
<keyword evidence="5 8" id="KW-1133">Transmembrane helix</keyword>
<feature type="transmembrane region" description="Helical" evidence="8">
    <location>
        <begin position="192"/>
        <end position="214"/>
    </location>
</feature>
<evidence type="ECO:0000256" key="7">
    <source>
        <dbReference type="SAM" id="MobiDB-lite"/>
    </source>
</evidence>
<evidence type="ECO:0000256" key="5">
    <source>
        <dbReference type="ARBA" id="ARBA00022989"/>
    </source>
</evidence>
<keyword evidence="4" id="KW-0732">Signal</keyword>
<protein>
    <submittedName>
        <fullName evidence="11">Uncharacterized protein</fullName>
    </submittedName>
</protein>
<evidence type="ECO:0000313" key="12">
    <source>
        <dbReference type="Proteomes" id="UP001217582"/>
    </source>
</evidence>
<dbReference type="InterPro" id="IPR053938">
    <property type="entry name" value="PTM1-like_N"/>
</dbReference>
<comment type="similarity">
    <text evidence="2">Belongs to the LU7TM family.</text>
</comment>
<dbReference type="Proteomes" id="UP001217582">
    <property type="component" value="Chromosome 4"/>
</dbReference>